<keyword evidence="3" id="KW-1185">Reference proteome</keyword>
<dbReference type="CDD" id="cd00838">
    <property type="entry name" value="MPP_superfamily"/>
    <property type="match status" value="1"/>
</dbReference>
<dbReference type="InterPro" id="IPR022302">
    <property type="entry name" value="Phosphoesterase_putative"/>
</dbReference>
<dbReference type="Proteomes" id="UP000480303">
    <property type="component" value="Unassembled WGS sequence"/>
</dbReference>
<name>A0A6A0BBE9_9LACT</name>
<proteinExistence type="predicted"/>
<feature type="domain" description="Calcineurin-like phosphoesterase" evidence="1">
    <location>
        <begin position="6"/>
        <end position="211"/>
    </location>
</feature>
<dbReference type="GO" id="GO:0016787">
    <property type="term" value="F:hydrolase activity"/>
    <property type="evidence" value="ECO:0007669"/>
    <property type="project" value="InterPro"/>
</dbReference>
<protein>
    <submittedName>
        <fullName evidence="2">Phosphoesterase</fullName>
    </submittedName>
</protein>
<dbReference type="PANTHER" id="PTHR36492:SF2">
    <property type="entry name" value="[ACYL-CARRIER-PROTEIN] PHOSPHODIESTERASE PPTH"/>
    <property type="match status" value="1"/>
</dbReference>
<dbReference type="NCBIfam" id="TIGR03729">
    <property type="entry name" value="acc_ester"/>
    <property type="match status" value="1"/>
</dbReference>
<gene>
    <name evidence="2" type="ORF">Hs30E_07070</name>
</gene>
<dbReference type="SUPFAM" id="SSF56300">
    <property type="entry name" value="Metallo-dependent phosphatases"/>
    <property type="match status" value="1"/>
</dbReference>
<evidence type="ECO:0000313" key="3">
    <source>
        <dbReference type="Proteomes" id="UP000480303"/>
    </source>
</evidence>
<dbReference type="InterPro" id="IPR052963">
    <property type="entry name" value="Pantetheine_PDE"/>
</dbReference>
<dbReference type="AlphaFoldDB" id="A0A6A0BBE9"/>
<dbReference type="Pfam" id="PF00149">
    <property type="entry name" value="Metallophos"/>
    <property type="match status" value="1"/>
</dbReference>
<dbReference type="EMBL" id="BLLI01000014">
    <property type="protein sequence ID" value="GFH42156.1"/>
    <property type="molecule type" value="Genomic_DNA"/>
</dbReference>
<reference evidence="2 3" key="1">
    <citation type="submission" date="2020-02" db="EMBL/GenBank/DDBJ databases">
        <title>Draft genome sequence of Lactococcus sp. Hs30E4-3.</title>
        <authorList>
            <person name="Noda S."/>
            <person name="Yuki M."/>
            <person name="Ohkuma M."/>
        </authorList>
    </citation>
    <scope>NUCLEOTIDE SEQUENCE [LARGE SCALE GENOMIC DNA]</scope>
    <source>
        <strain evidence="2 3">Hs30E4-3</strain>
    </source>
</reference>
<dbReference type="InterPro" id="IPR004843">
    <property type="entry name" value="Calcineurin-like_PHP"/>
</dbReference>
<dbReference type="InterPro" id="IPR029052">
    <property type="entry name" value="Metallo-depent_PP-like"/>
</dbReference>
<sequence>MKLTKKLAIMSDLHLDVNHLDSRYIEILIQTLLDEGVTDLHLAGDISNDFETLSKPFLALLTEHFTVSYNLGNHDMLGMTESEISDKDFQLRALGDKKLLSFAGWYDYSFCPEISLEQNLRTKNTFWFDRKIKRKFDDPTTTYQILAKLDDTLATLDTENLIVAMHFVPDKSFLMTHSKFVKFNAFMGSEKFHDIFMKYGIKNVVFGHNHRSYDKIIDGVHYQSKPLGYKREWHLVGDYFKAHPEYDAPNTHNLHRRYRQLKQIKTFDTYLLEHFSEEIKRSVIFF</sequence>
<dbReference type="PANTHER" id="PTHR36492">
    <property type="match status" value="1"/>
</dbReference>
<evidence type="ECO:0000313" key="2">
    <source>
        <dbReference type="EMBL" id="GFH42156.1"/>
    </source>
</evidence>
<accession>A0A6A0BBE9</accession>
<evidence type="ECO:0000259" key="1">
    <source>
        <dbReference type="Pfam" id="PF00149"/>
    </source>
</evidence>
<organism evidence="2 3">
    <name type="scientific">Pseudolactococcus hodotermopsidis</name>
    <dbReference type="NCBI Taxonomy" id="2709157"/>
    <lineage>
        <taxon>Bacteria</taxon>
        <taxon>Bacillati</taxon>
        <taxon>Bacillota</taxon>
        <taxon>Bacilli</taxon>
        <taxon>Lactobacillales</taxon>
        <taxon>Streptococcaceae</taxon>
        <taxon>Pseudolactococcus</taxon>
    </lineage>
</organism>
<dbReference type="Gene3D" id="3.60.21.10">
    <property type="match status" value="1"/>
</dbReference>
<dbReference type="RefSeq" id="WP_172208013.1">
    <property type="nucleotide sequence ID" value="NZ_BLLI01000014.1"/>
</dbReference>
<comment type="caution">
    <text evidence="2">The sequence shown here is derived from an EMBL/GenBank/DDBJ whole genome shotgun (WGS) entry which is preliminary data.</text>
</comment>